<evidence type="ECO:0000313" key="9">
    <source>
        <dbReference type="Proteomes" id="UP000184386"/>
    </source>
</evidence>
<evidence type="ECO:0000256" key="2">
    <source>
        <dbReference type="ARBA" id="ARBA00022448"/>
    </source>
</evidence>
<evidence type="ECO:0000256" key="7">
    <source>
        <dbReference type="SAM" id="Phobius"/>
    </source>
</evidence>
<dbReference type="GO" id="GO:0005886">
    <property type="term" value="C:plasma membrane"/>
    <property type="evidence" value="ECO:0007669"/>
    <property type="project" value="UniProtKB-SubCell"/>
</dbReference>
<dbReference type="PIRSF" id="PIRSF006603">
    <property type="entry name" value="DinF"/>
    <property type="match status" value="1"/>
</dbReference>
<keyword evidence="5 7" id="KW-1133">Transmembrane helix</keyword>
<dbReference type="RefSeq" id="WP_073271718.1">
    <property type="nucleotide sequence ID" value="NZ_FRAC01000006.1"/>
</dbReference>
<feature type="transmembrane region" description="Helical" evidence="7">
    <location>
        <begin position="20"/>
        <end position="37"/>
    </location>
</feature>
<keyword evidence="3" id="KW-1003">Cell membrane</keyword>
<evidence type="ECO:0000256" key="3">
    <source>
        <dbReference type="ARBA" id="ARBA00022475"/>
    </source>
</evidence>
<dbReference type="PANTHER" id="PTHR43549">
    <property type="entry name" value="MULTIDRUG RESISTANCE PROTEIN YPNP-RELATED"/>
    <property type="match status" value="1"/>
</dbReference>
<dbReference type="InterPro" id="IPR048279">
    <property type="entry name" value="MdtK-like"/>
</dbReference>
<dbReference type="GO" id="GO:0042910">
    <property type="term" value="F:xenobiotic transmembrane transporter activity"/>
    <property type="evidence" value="ECO:0007669"/>
    <property type="project" value="InterPro"/>
</dbReference>
<keyword evidence="4 7" id="KW-0812">Transmembrane</keyword>
<protein>
    <submittedName>
        <fullName evidence="8">Putative efflux protein, MATE family</fullName>
    </submittedName>
</protein>
<dbReference type="AlphaFoldDB" id="A0A1M6JH88"/>
<dbReference type="PANTHER" id="PTHR43549:SF3">
    <property type="entry name" value="MULTIDRUG RESISTANCE PROTEIN YPNP-RELATED"/>
    <property type="match status" value="1"/>
</dbReference>
<dbReference type="CDD" id="cd13138">
    <property type="entry name" value="MATE_yoeA_like"/>
    <property type="match status" value="1"/>
</dbReference>
<feature type="transmembrane region" description="Helical" evidence="7">
    <location>
        <begin position="103"/>
        <end position="124"/>
    </location>
</feature>
<feature type="transmembrane region" description="Helical" evidence="7">
    <location>
        <begin position="422"/>
        <end position="443"/>
    </location>
</feature>
<dbReference type="EMBL" id="FRAC01000006">
    <property type="protein sequence ID" value="SHJ46044.1"/>
    <property type="molecule type" value="Genomic_DNA"/>
</dbReference>
<gene>
    <name evidence="8" type="ORF">SAMN02745136_00080</name>
</gene>
<dbReference type="InterPro" id="IPR052031">
    <property type="entry name" value="Membrane_Transporter-Flippase"/>
</dbReference>
<accession>A0A1M6JH88</accession>
<dbReference type="STRING" id="1121322.SAMN02745136_00080"/>
<feature type="transmembrane region" description="Helical" evidence="7">
    <location>
        <begin position="201"/>
        <end position="222"/>
    </location>
</feature>
<keyword evidence="6 7" id="KW-0472">Membrane</keyword>
<feature type="transmembrane region" description="Helical" evidence="7">
    <location>
        <begin position="391"/>
        <end position="416"/>
    </location>
</feature>
<feature type="transmembrane region" description="Helical" evidence="7">
    <location>
        <begin position="172"/>
        <end position="195"/>
    </location>
</feature>
<organism evidence="8 9">
    <name type="scientific">Anaerocolumna jejuensis DSM 15929</name>
    <dbReference type="NCBI Taxonomy" id="1121322"/>
    <lineage>
        <taxon>Bacteria</taxon>
        <taxon>Bacillati</taxon>
        <taxon>Bacillota</taxon>
        <taxon>Clostridia</taxon>
        <taxon>Lachnospirales</taxon>
        <taxon>Lachnospiraceae</taxon>
        <taxon>Anaerocolumna</taxon>
    </lineage>
</organism>
<dbReference type="InterPro" id="IPR002528">
    <property type="entry name" value="MATE_fam"/>
</dbReference>
<evidence type="ECO:0000256" key="5">
    <source>
        <dbReference type="ARBA" id="ARBA00022989"/>
    </source>
</evidence>
<sequence>MKNEHNSKVSITEGVIWKQLLLYFFPLLFGTFFQQLYNTIDAVVVGRYVGKEALSAVGGATGTLINVLIGFFVGLSSGATVIISQYYGGKKKEEVNQSVHTAIALAITGGFVIMIIGFLGSPYALKLMGTPKEIYKDALTFIRIYFLGTVFNVVYNMGAGILRAIGDSKRPLYFLIISCGVNIVLDLLFVVVFHWGVGGTAAATVLSQLLSACLICMVLMKTDDCYKLYLSKIRFHKEILKRIIHIGLPAGAQSLMYSTSNLLIQSSMNSFNINVLAAWTAYGKIDGIFWMIMNSFGVSVTTFVGQNFGAGKQDRVQKGIRVCLGFAMASALFLSVTLSIFAANIMGIFNKDPAVIQEGLVILHFLVPTYCTYVLIEILSGALRGMGQAMIPFILTFLGVCVLRIAWILSAVPVWHDVKTVIFSYPLTWSVTSLLFLIYYFYFKKKNGLINMSI</sequence>
<dbReference type="NCBIfam" id="TIGR00797">
    <property type="entry name" value="matE"/>
    <property type="match status" value="1"/>
</dbReference>
<feature type="transmembrane region" description="Helical" evidence="7">
    <location>
        <begin position="144"/>
        <end position="165"/>
    </location>
</feature>
<comment type="subcellular location">
    <subcellularLocation>
        <location evidence="1">Cell membrane</location>
        <topology evidence="1">Multi-pass membrane protein</topology>
    </subcellularLocation>
</comment>
<dbReference type="OrthoDB" id="9776324at2"/>
<evidence type="ECO:0000313" key="8">
    <source>
        <dbReference type="EMBL" id="SHJ46044.1"/>
    </source>
</evidence>
<keyword evidence="2" id="KW-0813">Transport</keyword>
<reference evidence="8 9" key="1">
    <citation type="submission" date="2016-11" db="EMBL/GenBank/DDBJ databases">
        <authorList>
            <person name="Jaros S."/>
            <person name="Januszkiewicz K."/>
            <person name="Wedrychowicz H."/>
        </authorList>
    </citation>
    <scope>NUCLEOTIDE SEQUENCE [LARGE SCALE GENOMIC DNA]</scope>
    <source>
        <strain evidence="8 9">DSM 15929</strain>
    </source>
</reference>
<dbReference type="GO" id="GO:0015297">
    <property type="term" value="F:antiporter activity"/>
    <property type="evidence" value="ECO:0007669"/>
    <property type="project" value="InterPro"/>
</dbReference>
<feature type="transmembrane region" description="Helical" evidence="7">
    <location>
        <begin position="57"/>
        <end position="83"/>
    </location>
</feature>
<dbReference type="Proteomes" id="UP000184386">
    <property type="component" value="Unassembled WGS sequence"/>
</dbReference>
<keyword evidence="9" id="KW-1185">Reference proteome</keyword>
<name>A0A1M6JH88_9FIRM</name>
<evidence type="ECO:0000256" key="1">
    <source>
        <dbReference type="ARBA" id="ARBA00004651"/>
    </source>
</evidence>
<feature type="transmembrane region" description="Helical" evidence="7">
    <location>
        <begin position="322"/>
        <end position="349"/>
    </location>
</feature>
<feature type="transmembrane region" description="Helical" evidence="7">
    <location>
        <begin position="288"/>
        <end position="310"/>
    </location>
</feature>
<dbReference type="Pfam" id="PF01554">
    <property type="entry name" value="MatE"/>
    <property type="match status" value="2"/>
</dbReference>
<feature type="transmembrane region" description="Helical" evidence="7">
    <location>
        <begin position="361"/>
        <end position="379"/>
    </location>
</feature>
<evidence type="ECO:0000256" key="4">
    <source>
        <dbReference type="ARBA" id="ARBA00022692"/>
    </source>
</evidence>
<feature type="transmembrane region" description="Helical" evidence="7">
    <location>
        <begin position="243"/>
        <end position="268"/>
    </location>
</feature>
<proteinExistence type="predicted"/>
<evidence type="ECO:0000256" key="6">
    <source>
        <dbReference type="ARBA" id="ARBA00023136"/>
    </source>
</evidence>